<name>A0A0H2UN30_STRPN</name>
<sequence length="33" mass="3849">MNDKKEVDGEHWPLLIYKDWILVASISDFSIVS</sequence>
<dbReference type="Proteomes" id="UP000000585">
    <property type="component" value="Chromosome"/>
</dbReference>
<dbReference type="KEGG" id="spn:SP_0070"/>
<keyword evidence="2" id="KW-1185">Reference proteome</keyword>
<organism evidence="1 2">
    <name type="scientific">Streptococcus pneumoniae serotype 4 (strain ATCC BAA-334 / TIGR4)</name>
    <dbReference type="NCBI Taxonomy" id="170187"/>
    <lineage>
        <taxon>Bacteria</taxon>
        <taxon>Bacillati</taxon>
        <taxon>Bacillota</taxon>
        <taxon>Bacilli</taxon>
        <taxon>Lactobacillales</taxon>
        <taxon>Streptococcaceae</taxon>
        <taxon>Streptococcus</taxon>
    </lineage>
</organism>
<gene>
    <name evidence="1" type="ordered locus">SP_0070</name>
</gene>
<reference evidence="1 2" key="1">
    <citation type="journal article" date="2001" name="Science">
        <title>Complete genome sequence of a virulent isolate of Streptococcus pneumoniae.</title>
        <authorList>
            <person name="Tettelin H."/>
            <person name="Nelson K.E."/>
            <person name="Paulsen I.T."/>
            <person name="Eisen J.A."/>
            <person name="Read T.D."/>
            <person name="Peterson S."/>
            <person name="Heidelberg J."/>
            <person name="DeBoy R.T."/>
            <person name="Haft D.H."/>
            <person name="Dodson R.J."/>
            <person name="Durkin A.S."/>
            <person name="Gwinn M."/>
            <person name="Kolonay J.F."/>
            <person name="Nelson W.C."/>
            <person name="Peterson J.D."/>
            <person name="Umayam L.A."/>
            <person name="White O."/>
            <person name="Salzberg S.L."/>
            <person name="Lewis M.R."/>
            <person name="Radune D."/>
            <person name="Holtzapple E."/>
            <person name="Khouri H."/>
            <person name="Wolf A.M."/>
            <person name="Utterback T.R."/>
            <person name="Hansen C.L."/>
            <person name="McDonald L.A."/>
            <person name="Feldblyum T.V."/>
            <person name="Angiuoli S."/>
            <person name="Dickinson T."/>
            <person name="Hickey E.K."/>
            <person name="Holt I.E."/>
            <person name="Loftus B.J."/>
            <person name="Yang F."/>
            <person name="Smith H.O."/>
            <person name="Venter J.C."/>
            <person name="Dougherty B.A."/>
            <person name="Morrison D.A."/>
            <person name="Hollingshead S.K."/>
            <person name="Fraser C.M."/>
        </authorList>
    </citation>
    <scope>NUCLEOTIDE SEQUENCE [LARGE SCALE GENOMIC DNA]</scope>
    <source>
        <strain evidence="2">ATCC BAA-334 / TIGR4</strain>
    </source>
</reference>
<protein>
    <submittedName>
        <fullName evidence="1">Uncharacterized protein</fullName>
    </submittedName>
</protein>
<evidence type="ECO:0000313" key="2">
    <source>
        <dbReference type="Proteomes" id="UP000000585"/>
    </source>
</evidence>
<dbReference type="EMBL" id="AE005672">
    <property type="protein sequence ID" value="AAK74259.1"/>
    <property type="molecule type" value="Genomic_DNA"/>
</dbReference>
<evidence type="ECO:0000313" key="1">
    <source>
        <dbReference type="EMBL" id="AAK74259.1"/>
    </source>
</evidence>
<proteinExistence type="predicted"/>
<dbReference type="AlphaFoldDB" id="A0A0H2UN30"/>
<dbReference type="EnsemblBacteria" id="AAK74259">
    <property type="protein sequence ID" value="AAK74259"/>
    <property type="gene ID" value="SP_0070"/>
</dbReference>
<accession>A0A0H2UN30</accession>
<dbReference type="PaxDb" id="170187-SP_0070"/>